<dbReference type="GO" id="GO:0005876">
    <property type="term" value="C:spindle microtubule"/>
    <property type="evidence" value="ECO:0007669"/>
    <property type="project" value="TreeGrafter"/>
</dbReference>
<keyword evidence="5" id="KW-0175">Coiled coil</keyword>
<keyword evidence="4" id="KW-0206">Cytoskeleton</keyword>
<evidence type="ECO:0000256" key="2">
    <source>
        <dbReference type="ARBA" id="ARBA00022490"/>
    </source>
</evidence>
<evidence type="ECO:0000313" key="7">
    <source>
        <dbReference type="RefSeq" id="XP_020101255.1"/>
    </source>
</evidence>
<dbReference type="GeneID" id="109719134"/>
<reference evidence="6" key="1">
    <citation type="journal article" date="2015" name="Nat. Genet.">
        <title>The pineapple genome and the evolution of CAM photosynthesis.</title>
        <authorList>
            <person name="Ming R."/>
            <person name="VanBuren R."/>
            <person name="Wai C.M."/>
            <person name="Tang H."/>
            <person name="Schatz M.C."/>
            <person name="Bowers J.E."/>
            <person name="Lyons E."/>
            <person name="Wang M.L."/>
            <person name="Chen J."/>
            <person name="Biggers E."/>
            <person name="Zhang J."/>
            <person name="Huang L."/>
            <person name="Zhang L."/>
            <person name="Miao W."/>
            <person name="Zhang J."/>
            <person name="Ye Z."/>
            <person name="Miao C."/>
            <person name="Lin Z."/>
            <person name="Wang H."/>
            <person name="Zhou H."/>
            <person name="Yim W.C."/>
            <person name="Priest H.D."/>
            <person name="Zheng C."/>
            <person name="Woodhouse M."/>
            <person name="Edger P.P."/>
            <person name="Guyot R."/>
            <person name="Guo H.B."/>
            <person name="Guo H."/>
            <person name="Zheng G."/>
            <person name="Singh R."/>
            <person name="Sharma A."/>
            <person name="Min X."/>
            <person name="Zheng Y."/>
            <person name="Lee H."/>
            <person name="Gurtowski J."/>
            <person name="Sedlazeck F.J."/>
            <person name="Harkess A."/>
            <person name="McKain M.R."/>
            <person name="Liao Z."/>
            <person name="Fang J."/>
            <person name="Liu J."/>
            <person name="Zhang X."/>
            <person name="Zhang Q."/>
            <person name="Hu W."/>
            <person name="Qin Y."/>
            <person name="Wang K."/>
            <person name="Chen L.Y."/>
            <person name="Shirley N."/>
            <person name="Lin Y.R."/>
            <person name="Liu L.Y."/>
            <person name="Hernandez A.G."/>
            <person name="Wright C.L."/>
            <person name="Bulone V."/>
            <person name="Tuskan G.A."/>
            <person name="Heath K."/>
            <person name="Zee F."/>
            <person name="Moore P.H."/>
            <person name="Sunkar R."/>
            <person name="Leebens-Mack J.H."/>
            <person name="Mockler T."/>
            <person name="Bennetzen J.L."/>
            <person name="Freeling M."/>
            <person name="Sankoff D."/>
            <person name="Paterson A.H."/>
            <person name="Zhu X."/>
            <person name="Yang X."/>
            <person name="Smith J.A."/>
            <person name="Cushman J.C."/>
            <person name="Paull R.E."/>
            <person name="Yu Q."/>
        </authorList>
    </citation>
    <scope>NUCLEOTIDE SEQUENCE [LARGE SCALE GENOMIC DNA]</scope>
    <source>
        <strain evidence="6">cv. F153</strain>
    </source>
</reference>
<dbReference type="Proteomes" id="UP000515123">
    <property type="component" value="Linkage group 13"/>
</dbReference>
<gene>
    <name evidence="7 8" type="primary">LOC109719134</name>
</gene>
<dbReference type="PANTHER" id="PTHR47970:SF32">
    <property type="entry name" value="KINESIN-LIKE PROTEIN KIN-5B"/>
    <property type="match status" value="1"/>
</dbReference>
<evidence type="ECO:0000256" key="3">
    <source>
        <dbReference type="ARBA" id="ARBA00023175"/>
    </source>
</evidence>
<protein>
    <submittedName>
        <fullName evidence="7 8">Kinesin-like protein KIN-5B</fullName>
    </submittedName>
</protein>
<evidence type="ECO:0000313" key="8">
    <source>
        <dbReference type="RefSeq" id="XP_020101256.1"/>
    </source>
</evidence>
<reference evidence="7 8" key="2">
    <citation type="submission" date="2025-04" db="UniProtKB">
        <authorList>
            <consortium name="RefSeq"/>
        </authorList>
    </citation>
    <scope>IDENTIFICATION</scope>
    <source>
        <tissue evidence="7 8">Leaf</tissue>
    </source>
</reference>
<dbReference type="InterPro" id="IPR047149">
    <property type="entry name" value="KIF11-like"/>
</dbReference>
<keyword evidence="6" id="KW-1185">Reference proteome</keyword>
<dbReference type="GO" id="GO:0072686">
    <property type="term" value="C:mitotic spindle"/>
    <property type="evidence" value="ECO:0007669"/>
    <property type="project" value="TreeGrafter"/>
</dbReference>
<evidence type="ECO:0000256" key="1">
    <source>
        <dbReference type="ARBA" id="ARBA00004245"/>
    </source>
</evidence>
<dbReference type="OrthoDB" id="1999626at2759"/>
<sequence>MQRRSRDRASSLRRGVVQAKGQQFLVTAVSEAEQVLNDLQRSLSEQKELLAFSAQQQEMVLQRSLLSTQAISKTTVDFFNDLKAHACKLMKETDENHMERMHQLADFEETFKELSAKEEKAAIEKIVGILASLTAMRTNMVSSTVHRLSERCSQEANKLQLHMSSMQQASNNAKKEWISFVEKGESRYQEDISSSARLRNNMENVLHQCSEKVGQSMCHWAHTQLSIN</sequence>
<dbReference type="AlphaFoldDB" id="A0A6P5FY14"/>
<evidence type="ECO:0000313" key="6">
    <source>
        <dbReference type="Proteomes" id="UP000515123"/>
    </source>
</evidence>
<organism evidence="8">
    <name type="scientific">Ananas comosus</name>
    <name type="common">Pineapple</name>
    <name type="synonym">Ananas ananas</name>
    <dbReference type="NCBI Taxonomy" id="4615"/>
    <lineage>
        <taxon>Eukaryota</taxon>
        <taxon>Viridiplantae</taxon>
        <taxon>Streptophyta</taxon>
        <taxon>Embryophyta</taxon>
        <taxon>Tracheophyta</taxon>
        <taxon>Spermatophyta</taxon>
        <taxon>Magnoliopsida</taxon>
        <taxon>Liliopsida</taxon>
        <taxon>Poales</taxon>
        <taxon>Bromeliaceae</taxon>
        <taxon>Bromelioideae</taxon>
        <taxon>Ananas</taxon>
    </lineage>
</organism>
<feature type="coiled-coil region" evidence="5">
    <location>
        <begin position="29"/>
        <end position="56"/>
    </location>
</feature>
<dbReference type="PANTHER" id="PTHR47970">
    <property type="entry name" value="KINESIN-LIKE PROTEIN KIF11"/>
    <property type="match status" value="1"/>
</dbReference>
<dbReference type="GO" id="GO:0051231">
    <property type="term" value="P:spindle elongation"/>
    <property type="evidence" value="ECO:0007669"/>
    <property type="project" value="TreeGrafter"/>
</dbReference>
<comment type="subcellular location">
    <subcellularLocation>
        <location evidence="1">Cytoplasm</location>
        <location evidence="1">Cytoskeleton</location>
    </subcellularLocation>
</comment>
<evidence type="ECO:0000256" key="4">
    <source>
        <dbReference type="ARBA" id="ARBA00023212"/>
    </source>
</evidence>
<keyword evidence="3" id="KW-0505">Motor protein</keyword>
<dbReference type="GO" id="GO:0008574">
    <property type="term" value="F:plus-end-directed microtubule motor activity"/>
    <property type="evidence" value="ECO:0007669"/>
    <property type="project" value="TreeGrafter"/>
</dbReference>
<dbReference type="GO" id="GO:0090307">
    <property type="term" value="P:mitotic spindle assembly"/>
    <property type="evidence" value="ECO:0007669"/>
    <property type="project" value="TreeGrafter"/>
</dbReference>
<dbReference type="RefSeq" id="XP_020101256.1">
    <property type="nucleotide sequence ID" value="XM_020245667.1"/>
</dbReference>
<evidence type="ECO:0000256" key="5">
    <source>
        <dbReference type="SAM" id="Coils"/>
    </source>
</evidence>
<keyword evidence="2" id="KW-0963">Cytoplasm</keyword>
<dbReference type="RefSeq" id="XP_020101255.1">
    <property type="nucleotide sequence ID" value="XM_020245666.1"/>
</dbReference>
<proteinExistence type="predicted"/>
<name>A0A6P5FY14_ANACO</name>
<accession>A0A6P5FY14</accession>